<dbReference type="AlphaFoldDB" id="A0A7J6E7E3"/>
<feature type="compositionally biased region" description="Basic and acidic residues" evidence="1">
    <location>
        <begin position="170"/>
        <end position="190"/>
    </location>
</feature>
<evidence type="ECO:0000313" key="2">
    <source>
        <dbReference type="EMBL" id="KAF4354272.1"/>
    </source>
</evidence>
<organism evidence="2 3">
    <name type="scientific">Cannabis sativa</name>
    <name type="common">Hemp</name>
    <name type="synonym">Marijuana</name>
    <dbReference type="NCBI Taxonomy" id="3483"/>
    <lineage>
        <taxon>Eukaryota</taxon>
        <taxon>Viridiplantae</taxon>
        <taxon>Streptophyta</taxon>
        <taxon>Embryophyta</taxon>
        <taxon>Tracheophyta</taxon>
        <taxon>Spermatophyta</taxon>
        <taxon>Magnoliopsida</taxon>
        <taxon>eudicotyledons</taxon>
        <taxon>Gunneridae</taxon>
        <taxon>Pentapetalae</taxon>
        <taxon>rosids</taxon>
        <taxon>fabids</taxon>
        <taxon>Rosales</taxon>
        <taxon>Cannabaceae</taxon>
        <taxon>Cannabis</taxon>
    </lineage>
</organism>
<comment type="caution">
    <text evidence="2">The sequence shown here is derived from an EMBL/GenBank/DDBJ whole genome shotgun (WGS) entry which is preliminary data.</text>
</comment>
<feature type="region of interest" description="Disordered" evidence="1">
    <location>
        <begin position="154"/>
        <end position="215"/>
    </location>
</feature>
<evidence type="ECO:0000256" key="1">
    <source>
        <dbReference type="SAM" id="MobiDB-lite"/>
    </source>
</evidence>
<dbReference type="EMBL" id="JAATIP010000283">
    <property type="protein sequence ID" value="KAF4354272.1"/>
    <property type="molecule type" value="Genomic_DNA"/>
</dbReference>
<accession>A0A7J6E7E3</accession>
<gene>
    <name evidence="2" type="ORF">F8388_021749</name>
</gene>
<reference evidence="2 3" key="1">
    <citation type="journal article" date="2020" name="bioRxiv">
        <title>Sequence and annotation of 42 cannabis genomes reveals extensive copy number variation in cannabinoid synthesis and pathogen resistance genes.</title>
        <authorList>
            <person name="Mckernan K.J."/>
            <person name="Helbert Y."/>
            <person name="Kane L.T."/>
            <person name="Ebling H."/>
            <person name="Zhang L."/>
            <person name="Liu B."/>
            <person name="Eaton Z."/>
            <person name="Mclaughlin S."/>
            <person name="Kingan S."/>
            <person name="Baybayan P."/>
            <person name="Concepcion G."/>
            <person name="Jordan M."/>
            <person name="Riva A."/>
            <person name="Barbazuk W."/>
            <person name="Harkins T."/>
        </authorList>
    </citation>
    <scope>NUCLEOTIDE SEQUENCE [LARGE SCALE GENOMIC DNA]</scope>
    <source>
        <strain evidence="3">cv. Jamaican Lion 4</strain>
        <tissue evidence="2">Leaf</tissue>
    </source>
</reference>
<evidence type="ECO:0000313" key="3">
    <source>
        <dbReference type="Proteomes" id="UP000525078"/>
    </source>
</evidence>
<dbReference type="Proteomes" id="UP000525078">
    <property type="component" value="Unassembled WGS sequence"/>
</dbReference>
<protein>
    <submittedName>
        <fullName evidence="2">Uncharacterized protein</fullName>
    </submittedName>
</protein>
<proteinExistence type="predicted"/>
<sequence>MARRLGTRGSPRAPRLETDFSYNGTSDLKRLGKALAVLHFSCSLPLHFTEPGSVGFEEVFVESEIGVSDITGGGSAVTGGNWGSDEVILSQLGYPSLSVSACDDIELPKADVVSQKHGCKKVSKKDTNVLPSASDDDFETEKIVAKPVSTKKRKVVSDDASASKKRKSKNVGEHSNLDKVCEPRVADDSKVVNVAKKGKKKPVSKSLGKKKSEAPSVDIPLVDRCSALSLRMRFLV</sequence>
<name>A0A7J6E7E3_CANSA</name>
<feature type="compositionally biased region" description="Basic residues" evidence="1">
    <location>
        <begin position="196"/>
        <end position="209"/>
    </location>
</feature>